<evidence type="ECO:0000256" key="2">
    <source>
        <dbReference type="ARBA" id="ARBA00022771"/>
    </source>
</evidence>
<dbReference type="PROSITE" id="PS51999">
    <property type="entry name" value="ZF_GRF"/>
    <property type="match status" value="1"/>
</dbReference>
<proteinExistence type="predicted"/>
<dbReference type="InterPro" id="IPR010666">
    <property type="entry name" value="Znf_GRF"/>
</dbReference>
<evidence type="ECO:0000256" key="6">
    <source>
        <dbReference type="SAM" id="Phobius"/>
    </source>
</evidence>
<keyword evidence="2 4" id="KW-0863">Zinc-finger</keyword>
<keyword evidence="6" id="KW-0472">Membrane</keyword>
<keyword evidence="9" id="KW-1185">Reference proteome</keyword>
<dbReference type="Proteomes" id="UP000826271">
    <property type="component" value="Unassembled WGS sequence"/>
</dbReference>
<keyword evidence="5" id="KW-0175">Coiled coil</keyword>
<evidence type="ECO:0000256" key="1">
    <source>
        <dbReference type="ARBA" id="ARBA00022723"/>
    </source>
</evidence>
<gene>
    <name evidence="8" type="ORF">BUALT_Bualt07G0090800</name>
</gene>
<evidence type="ECO:0000313" key="8">
    <source>
        <dbReference type="EMBL" id="KAG8379460.1"/>
    </source>
</evidence>
<dbReference type="AlphaFoldDB" id="A0AAV6XDS5"/>
<evidence type="ECO:0000259" key="7">
    <source>
        <dbReference type="PROSITE" id="PS51999"/>
    </source>
</evidence>
<name>A0AAV6XDS5_9LAMI</name>
<keyword evidence="1" id="KW-0479">Metal-binding</keyword>
<dbReference type="GO" id="GO:0008270">
    <property type="term" value="F:zinc ion binding"/>
    <property type="evidence" value="ECO:0007669"/>
    <property type="project" value="UniProtKB-KW"/>
</dbReference>
<accession>A0AAV6XDS5</accession>
<keyword evidence="3" id="KW-0862">Zinc</keyword>
<comment type="caution">
    <text evidence="8">The sequence shown here is derived from an EMBL/GenBank/DDBJ whole genome shotgun (WGS) entry which is preliminary data.</text>
</comment>
<dbReference type="EMBL" id="WHWC01000007">
    <property type="protein sequence ID" value="KAG8379460.1"/>
    <property type="molecule type" value="Genomic_DNA"/>
</dbReference>
<feature type="coiled-coil region" evidence="5">
    <location>
        <begin position="67"/>
        <end position="94"/>
    </location>
</feature>
<evidence type="ECO:0000256" key="3">
    <source>
        <dbReference type="ARBA" id="ARBA00022833"/>
    </source>
</evidence>
<feature type="transmembrane region" description="Helical" evidence="6">
    <location>
        <begin position="105"/>
        <end position="123"/>
    </location>
</feature>
<protein>
    <recommendedName>
        <fullName evidence="7">GRF-type domain-containing protein</fullName>
    </recommendedName>
</protein>
<sequence>MSQSSSTFRPQTSTLHKCDCRHPKTARVRTSWTNDNPGRRFKCCADGKCDFFTWFDPPMCARSKLIIPGLLRRLNRQEEEIRKLQQSCKTVEEVRVQQGQKSHKGCIVLVAIVLMVLVWIFFFEG</sequence>
<reference evidence="8" key="1">
    <citation type="submission" date="2019-10" db="EMBL/GenBank/DDBJ databases">
        <authorList>
            <person name="Zhang R."/>
            <person name="Pan Y."/>
            <person name="Wang J."/>
            <person name="Ma R."/>
            <person name="Yu S."/>
        </authorList>
    </citation>
    <scope>NUCLEOTIDE SEQUENCE</scope>
    <source>
        <strain evidence="8">LA-IB0</strain>
        <tissue evidence="8">Leaf</tissue>
    </source>
</reference>
<feature type="domain" description="GRF-type" evidence="7">
    <location>
        <begin position="18"/>
        <end position="58"/>
    </location>
</feature>
<organism evidence="8 9">
    <name type="scientific">Buddleja alternifolia</name>
    <dbReference type="NCBI Taxonomy" id="168488"/>
    <lineage>
        <taxon>Eukaryota</taxon>
        <taxon>Viridiplantae</taxon>
        <taxon>Streptophyta</taxon>
        <taxon>Embryophyta</taxon>
        <taxon>Tracheophyta</taxon>
        <taxon>Spermatophyta</taxon>
        <taxon>Magnoliopsida</taxon>
        <taxon>eudicotyledons</taxon>
        <taxon>Gunneridae</taxon>
        <taxon>Pentapetalae</taxon>
        <taxon>asterids</taxon>
        <taxon>lamiids</taxon>
        <taxon>Lamiales</taxon>
        <taxon>Scrophulariaceae</taxon>
        <taxon>Buddlejeae</taxon>
        <taxon>Buddleja</taxon>
    </lineage>
</organism>
<evidence type="ECO:0000256" key="5">
    <source>
        <dbReference type="SAM" id="Coils"/>
    </source>
</evidence>
<keyword evidence="6" id="KW-1133">Transmembrane helix</keyword>
<evidence type="ECO:0000256" key="4">
    <source>
        <dbReference type="PROSITE-ProRule" id="PRU01343"/>
    </source>
</evidence>
<evidence type="ECO:0000313" key="9">
    <source>
        <dbReference type="Proteomes" id="UP000826271"/>
    </source>
</evidence>
<dbReference type="PANTHER" id="PTHR33248">
    <property type="entry name" value="ZINC ION-BINDING PROTEIN"/>
    <property type="match status" value="1"/>
</dbReference>
<keyword evidence="6" id="KW-0812">Transmembrane</keyword>